<keyword evidence="1" id="KW-0732">Signal</keyword>
<organism evidence="2 3">
    <name type="scientific">Branchiibius cervicis</name>
    <dbReference type="NCBI Taxonomy" id="908252"/>
    <lineage>
        <taxon>Bacteria</taxon>
        <taxon>Bacillati</taxon>
        <taxon>Actinomycetota</taxon>
        <taxon>Actinomycetes</taxon>
        <taxon>Micrococcales</taxon>
        <taxon>Dermacoccaceae</taxon>
        <taxon>Branchiibius</taxon>
    </lineage>
</organism>
<protein>
    <recommendedName>
        <fullName evidence="4">Secreted protein</fullName>
    </recommendedName>
</protein>
<reference evidence="3" key="1">
    <citation type="journal article" date="2019" name="Int. J. Syst. Evol. Microbiol.">
        <title>The Global Catalogue of Microorganisms (GCM) 10K type strain sequencing project: providing services to taxonomists for standard genome sequencing and annotation.</title>
        <authorList>
            <consortium name="The Broad Institute Genomics Platform"/>
            <consortium name="The Broad Institute Genome Sequencing Center for Infectious Disease"/>
            <person name="Wu L."/>
            <person name="Ma J."/>
        </authorList>
    </citation>
    <scope>NUCLEOTIDE SEQUENCE [LARGE SCALE GENOMIC DNA]</scope>
    <source>
        <strain evidence="3">NBRC 106593</strain>
    </source>
</reference>
<evidence type="ECO:0000313" key="2">
    <source>
        <dbReference type="EMBL" id="MFC6712916.1"/>
    </source>
</evidence>
<evidence type="ECO:0000313" key="3">
    <source>
        <dbReference type="Proteomes" id="UP001596356"/>
    </source>
</evidence>
<accession>A0ABW2APD8</accession>
<comment type="caution">
    <text evidence="2">The sequence shown here is derived from an EMBL/GenBank/DDBJ whole genome shotgun (WGS) entry which is preliminary data.</text>
</comment>
<keyword evidence="3" id="KW-1185">Reference proteome</keyword>
<dbReference type="Proteomes" id="UP001596356">
    <property type="component" value="Unassembled WGS sequence"/>
</dbReference>
<evidence type="ECO:0000256" key="1">
    <source>
        <dbReference type="SAM" id="SignalP"/>
    </source>
</evidence>
<sequence length="85" mass="8414">MSSQSRPLLVSLIAIAVLTAVGAATNHPSSAPDPATTNAFEQLAHRAGGRSDSGIAPAGEAAGHAAVVAPPAPGNATVAWHNRTR</sequence>
<dbReference type="RefSeq" id="WP_377820361.1">
    <property type="nucleotide sequence ID" value="NZ_JBHSWJ010000002.1"/>
</dbReference>
<name>A0ABW2APD8_9MICO</name>
<dbReference type="EMBL" id="JBHSWJ010000002">
    <property type="protein sequence ID" value="MFC6712916.1"/>
    <property type="molecule type" value="Genomic_DNA"/>
</dbReference>
<feature type="chain" id="PRO_5045142704" description="Secreted protein" evidence="1">
    <location>
        <begin position="24"/>
        <end position="85"/>
    </location>
</feature>
<evidence type="ECO:0008006" key="4">
    <source>
        <dbReference type="Google" id="ProtNLM"/>
    </source>
</evidence>
<proteinExistence type="predicted"/>
<gene>
    <name evidence="2" type="ORF">ACFQBT_03290</name>
</gene>
<feature type="signal peptide" evidence="1">
    <location>
        <begin position="1"/>
        <end position="23"/>
    </location>
</feature>